<dbReference type="OrthoDB" id="10260741at2759"/>
<reference evidence="3" key="1">
    <citation type="submission" date="2021-01" db="UniProtKB">
        <authorList>
            <consortium name="EnsemblMetazoa"/>
        </authorList>
    </citation>
    <scope>IDENTIFICATION</scope>
</reference>
<dbReference type="GO" id="GO:0005868">
    <property type="term" value="C:cytoplasmic dynein complex"/>
    <property type="evidence" value="ECO:0007669"/>
    <property type="project" value="TreeGrafter"/>
</dbReference>
<sequence length="143" mass="16433">METSRQRAESEIDKHRNHQNPTPSACPNTYRMRPKSNGVFSTTKVKPILESILSNNLNSYKYNAKTSGELCKRIADESKQRIKQLGYNRYKLVTQCLIFSNNTQSVRFASRYLWDEKLDNFVSVTTNGGDFTCTVMVAAVYFE</sequence>
<accession>A0A7M5X8B1</accession>
<protein>
    <submittedName>
        <fullName evidence="3">Uncharacterized protein</fullName>
    </submittedName>
</protein>
<dbReference type="InterPro" id="IPR005334">
    <property type="entry name" value="Tctex-1-like"/>
</dbReference>
<feature type="compositionally biased region" description="Basic and acidic residues" evidence="2">
    <location>
        <begin position="1"/>
        <end position="14"/>
    </location>
</feature>
<dbReference type="GO" id="GO:0045505">
    <property type="term" value="F:dynein intermediate chain binding"/>
    <property type="evidence" value="ECO:0007669"/>
    <property type="project" value="TreeGrafter"/>
</dbReference>
<dbReference type="InterPro" id="IPR038586">
    <property type="entry name" value="Tctex-1-like_sf"/>
</dbReference>
<dbReference type="AlphaFoldDB" id="A0A7M5X8B1"/>
<dbReference type="GO" id="GO:0007018">
    <property type="term" value="P:microtubule-based movement"/>
    <property type="evidence" value="ECO:0007669"/>
    <property type="project" value="TreeGrafter"/>
</dbReference>
<dbReference type="Proteomes" id="UP000594262">
    <property type="component" value="Unplaced"/>
</dbReference>
<comment type="similarity">
    <text evidence="1">Belongs to the dynein light chain Tctex-type family.</text>
</comment>
<proteinExistence type="inferred from homology"/>
<dbReference type="Pfam" id="PF03645">
    <property type="entry name" value="Tctex-1"/>
    <property type="match status" value="1"/>
</dbReference>
<evidence type="ECO:0000313" key="4">
    <source>
        <dbReference type="Proteomes" id="UP000594262"/>
    </source>
</evidence>
<name>A0A7M5X8B1_9CNID</name>
<feature type="region of interest" description="Disordered" evidence="2">
    <location>
        <begin position="1"/>
        <end position="33"/>
    </location>
</feature>
<evidence type="ECO:0000256" key="1">
    <source>
        <dbReference type="ARBA" id="ARBA00005361"/>
    </source>
</evidence>
<dbReference type="Gene3D" id="3.30.1140.40">
    <property type="entry name" value="Tctex-1"/>
    <property type="match status" value="1"/>
</dbReference>
<dbReference type="PANTHER" id="PTHR21255:SF65">
    <property type="entry name" value="TCTEX1 DOMAIN-CONTAINING PROTEIN 2"/>
    <property type="match status" value="1"/>
</dbReference>
<evidence type="ECO:0000256" key="2">
    <source>
        <dbReference type="SAM" id="MobiDB-lite"/>
    </source>
</evidence>
<dbReference type="GO" id="GO:0005737">
    <property type="term" value="C:cytoplasm"/>
    <property type="evidence" value="ECO:0007669"/>
    <property type="project" value="TreeGrafter"/>
</dbReference>
<evidence type="ECO:0000313" key="3">
    <source>
        <dbReference type="EnsemblMetazoa" id="CLYHEMP019422.1"/>
    </source>
</evidence>
<dbReference type="EnsemblMetazoa" id="CLYHEMT019422.1">
    <property type="protein sequence ID" value="CLYHEMP019422.1"/>
    <property type="gene ID" value="CLYHEMG019422"/>
</dbReference>
<organism evidence="3 4">
    <name type="scientific">Clytia hemisphaerica</name>
    <dbReference type="NCBI Taxonomy" id="252671"/>
    <lineage>
        <taxon>Eukaryota</taxon>
        <taxon>Metazoa</taxon>
        <taxon>Cnidaria</taxon>
        <taxon>Hydrozoa</taxon>
        <taxon>Hydroidolina</taxon>
        <taxon>Leptothecata</taxon>
        <taxon>Obeliida</taxon>
        <taxon>Clytiidae</taxon>
        <taxon>Clytia</taxon>
    </lineage>
</organism>
<dbReference type="PANTHER" id="PTHR21255">
    <property type="entry name" value="T-COMPLEX-ASSOCIATED-TESTIS-EXPRESSED 1/ DYNEIN LIGHT CHAIN"/>
    <property type="match status" value="1"/>
</dbReference>
<dbReference type="CDD" id="cd21451">
    <property type="entry name" value="DLC-like_TCTEX1D"/>
    <property type="match status" value="1"/>
</dbReference>
<keyword evidence="4" id="KW-1185">Reference proteome</keyword>